<comment type="caution">
    <text evidence="3">The sequence shown here is derived from an EMBL/GenBank/DDBJ whole genome shotgun (WGS) entry which is preliminary data.</text>
</comment>
<evidence type="ECO:0000256" key="1">
    <source>
        <dbReference type="SAM" id="MobiDB-lite"/>
    </source>
</evidence>
<dbReference type="AlphaFoldDB" id="A0A9Q0NVZ4"/>
<dbReference type="Proteomes" id="UP001151529">
    <property type="component" value="Chromosome 15Z"/>
</dbReference>
<accession>A0A9Q0NVZ4</accession>
<evidence type="ECO:0000313" key="4">
    <source>
        <dbReference type="Proteomes" id="UP001151529"/>
    </source>
</evidence>
<sequence length="103" mass="11242">MESLDILSISRAMFYGKCCSIAAFPLRFVALAIVIWNDSLPPLFSFSFVFLQESLSPGGGQYCTDISCLLLGERERLPSVATPSLSQQRRSLPSAQPKPAATK</sequence>
<keyword evidence="2" id="KW-0812">Transmembrane</keyword>
<keyword evidence="2" id="KW-0472">Membrane</keyword>
<feature type="region of interest" description="Disordered" evidence="1">
    <location>
        <begin position="80"/>
        <end position="103"/>
    </location>
</feature>
<reference evidence="3" key="2">
    <citation type="journal article" date="2023" name="Int. J. Mol. Sci.">
        <title>De Novo Assembly and Annotation of 11 Diverse Shrub Willow (Salix) Genomes Reveals Novel Gene Organization in Sex-Linked Regions.</title>
        <authorList>
            <person name="Hyden B."/>
            <person name="Feng K."/>
            <person name="Yates T.B."/>
            <person name="Jawdy S."/>
            <person name="Cereghino C."/>
            <person name="Smart L.B."/>
            <person name="Muchero W."/>
        </authorList>
    </citation>
    <scope>NUCLEOTIDE SEQUENCE [LARGE SCALE GENOMIC DNA]</scope>
    <source>
        <tissue evidence="3">Shoot tip</tissue>
    </source>
</reference>
<keyword evidence="2" id="KW-1133">Transmembrane helix</keyword>
<organism evidence="3 4">
    <name type="scientific">Salix viminalis</name>
    <name type="common">Common osier</name>
    <name type="synonym">Basket willow</name>
    <dbReference type="NCBI Taxonomy" id="40686"/>
    <lineage>
        <taxon>Eukaryota</taxon>
        <taxon>Viridiplantae</taxon>
        <taxon>Streptophyta</taxon>
        <taxon>Embryophyta</taxon>
        <taxon>Tracheophyta</taxon>
        <taxon>Spermatophyta</taxon>
        <taxon>Magnoliopsida</taxon>
        <taxon>eudicotyledons</taxon>
        <taxon>Gunneridae</taxon>
        <taxon>Pentapetalae</taxon>
        <taxon>rosids</taxon>
        <taxon>fabids</taxon>
        <taxon>Malpighiales</taxon>
        <taxon>Salicaceae</taxon>
        <taxon>Saliceae</taxon>
        <taxon>Salix</taxon>
    </lineage>
</organism>
<feature type="transmembrane region" description="Helical" evidence="2">
    <location>
        <begin position="12"/>
        <end position="36"/>
    </location>
</feature>
<keyword evidence="4" id="KW-1185">Reference proteome</keyword>
<proteinExistence type="predicted"/>
<evidence type="ECO:0000313" key="3">
    <source>
        <dbReference type="EMBL" id="KAJ6676941.1"/>
    </source>
</evidence>
<feature type="compositionally biased region" description="Polar residues" evidence="1">
    <location>
        <begin position="81"/>
        <end position="94"/>
    </location>
</feature>
<gene>
    <name evidence="3" type="ORF">OIU85_010151</name>
</gene>
<dbReference type="EMBL" id="JAPFFL010000015">
    <property type="protein sequence ID" value="KAJ6676941.1"/>
    <property type="molecule type" value="Genomic_DNA"/>
</dbReference>
<evidence type="ECO:0000256" key="2">
    <source>
        <dbReference type="SAM" id="Phobius"/>
    </source>
</evidence>
<protein>
    <submittedName>
        <fullName evidence="3">Uncharacterized protein</fullName>
    </submittedName>
</protein>
<name>A0A9Q0NVZ4_SALVM</name>
<reference evidence="3" key="1">
    <citation type="submission" date="2022-11" db="EMBL/GenBank/DDBJ databases">
        <authorList>
            <person name="Hyden B.L."/>
            <person name="Feng K."/>
            <person name="Yates T."/>
            <person name="Jawdy S."/>
            <person name="Smart L.B."/>
            <person name="Muchero W."/>
        </authorList>
    </citation>
    <scope>NUCLEOTIDE SEQUENCE</scope>
    <source>
        <tissue evidence="3">Shoot tip</tissue>
    </source>
</reference>